<keyword evidence="2" id="KW-0694">RNA-binding</keyword>
<feature type="compositionally biased region" description="Low complexity" evidence="3">
    <location>
        <begin position="7"/>
        <end position="27"/>
    </location>
</feature>
<feature type="compositionally biased region" description="Polar residues" evidence="3">
    <location>
        <begin position="682"/>
        <end position="702"/>
    </location>
</feature>
<feature type="region of interest" description="Disordered" evidence="3">
    <location>
        <begin position="666"/>
        <end position="739"/>
    </location>
</feature>
<accession>A0A0N1I7C9</accession>
<evidence type="ECO:0000313" key="5">
    <source>
        <dbReference type="EMBL" id="KPI88331.1"/>
    </source>
</evidence>
<proteinExistence type="inferred from homology"/>
<evidence type="ECO:0000313" key="6">
    <source>
        <dbReference type="Proteomes" id="UP000038009"/>
    </source>
</evidence>
<dbReference type="PANTHER" id="PTHR17408">
    <property type="entry name" value="HISTONE RNA HAIRPIN-BINDING PROTEIN"/>
    <property type="match status" value="1"/>
</dbReference>
<dbReference type="AlphaFoldDB" id="A0A0N1I7C9"/>
<feature type="compositionally biased region" description="Gly residues" evidence="3">
    <location>
        <begin position="724"/>
        <end position="733"/>
    </location>
</feature>
<reference evidence="5 6" key="1">
    <citation type="journal article" date="2015" name="PLoS Pathog.">
        <title>Leptomonas seymouri: Adaptations to the Dixenous Life Cycle Analyzed by Genome Sequencing, Transcriptome Profiling and Co-infection with Leishmania donovani.</title>
        <authorList>
            <person name="Kraeva N."/>
            <person name="Butenko A."/>
            <person name="Hlavacova J."/>
            <person name="Kostygov A."/>
            <person name="Myskova J."/>
            <person name="Grybchuk D."/>
            <person name="Lestinova T."/>
            <person name="Votypka J."/>
            <person name="Volf P."/>
            <person name="Opperdoes F."/>
            <person name="Flegontov P."/>
            <person name="Lukes J."/>
            <person name="Yurchenko V."/>
        </authorList>
    </citation>
    <scope>NUCLEOTIDE SEQUENCE [LARGE SCALE GENOMIC DNA]</scope>
    <source>
        <strain evidence="5 6">ATCC 30220</strain>
    </source>
</reference>
<feature type="compositionally biased region" description="Polar residues" evidence="3">
    <location>
        <begin position="56"/>
        <end position="74"/>
    </location>
</feature>
<gene>
    <name evidence="5" type="ORF">ABL78_2570</name>
</gene>
<dbReference type="OrthoDB" id="265795at2759"/>
<evidence type="ECO:0000256" key="3">
    <source>
        <dbReference type="SAM" id="MobiDB-lite"/>
    </source>
</evidence>
<dbReference type="GO" id="GO:0003729">
    <property type="term" value="F:mRNA binding"/>
    <property type="evidence" value="ECO:0007669"/>
    <property type="project" value="InterPro"/>
</dbReference>
<dbReference type="GO" id="GO:0006398">
    <property type="term" value="P:mRNA 3'-end processing by stem-loop binding and cleavage"/>
    <property type="evidence" value="ECO:0007669"/>
    <property type="project" value="TreeGrafter"/>
</dbReference>
<dbReference type="Pfam" id="PF15247">
    <property type="entry name" value="SLBP_RNA_bind"/>
    <property type="match status" value="1"/>
</dbReference>
<dbReference type="EMBL" id="LJSK01000054">
    <property type="protein sequence ID" value="KPI88331.1"/>
    <property type="molecule type" value="Genomic_DNA"/>
</dbReference>
<dbReference type="InterPro" id="IPR038294">
    <property type="entry name" value="SLBP_RNA_bind_sf"/>
</dbReference>
<feature type="region of interest" description="Disordered" evidence="3">
    <location>
        <begin position="1"/>
        <end position="167"/>
    </location>
</feature>
<feature type="compositionally biased region" description="Basic and acidic residues" evidence="3">
    <location>
        <begin position="152"/>
        <end position="164"/>
    </location>
</feature>
<feature type="compositionally biased region" description="Polar residues" evidence="3">
    <location>
        <begin position="751"/>
        <end position="764"/>
    </location>
</feature>
<feature type="compositionally biased region" description="Low complexity" evidence="3">
    <location>
        <begin position="495"/>
        <end position="514"/>
    </location>
</feature>
<feature type="compositionally biased region" description="Low complexity" evidence="3">
    <location>
        <begin position="345"/>
        <end position="368"/>
    </location>
</feature>
<feature type="domain" description="Histone RNA hairpin-binding protein RNA-binding" evidence="4">
    <location>
        <begin position="153"/>
        <end position="222"/>
    </location>
</feature>
<dbReference type="Proteomes" id="UP000038009">
    <property type="component" value="Unassembled WGS sequence"/>
</dbReference>
<evidence type="ECO:0000256" key="1">
    <source>
        <dbReference type="ARBA" id="ARBA00006151"/>
    </source>
</evidence>
<feature type="compositionally biased region" description="Pro residues" evidence="3">
    <location>
        <begin position="532"/>
        <end position="550"/>
    </location>
</feature>
<dbReference type="GO" id="GO:0071207">
    <property type="term" value="F:histone pre-mRNA stem-loop binding"/>
    <property type="evidence" value="ECO:0007669"/>
    <property type="project" value="TreeGrafter"/>
</dbReference>
<feature type="region of interest" description="Disordered" evidence="3">
    <location>
        <begin position="345"/>
        <end position="451"/>
    </location>
</feature>
<dbReference type="InterPro" id="IPR026502">
    <property type="entry name" value="SLBP1/SLBP2"/>
</dbReference>
<feature type="compositionally biased region" description="Low complexity" evidence="3">
    <location>
        <begin position="806"/>
        <end position="817"/>
    </location>
</feature>
<name>A0A0N1I7C9_LEPSE</name>
<feature type="region of interest" description="Disordered" evidence="3">
    <location>
        <begin position="751"/>
        <end position="859"/>
    </location>
</feature>
<dbReference type="GO" id="GO:0005737">
    <property type="term" value="C:cytoplasm"/>
    <property type="evidence" value="ECO:0007669"/>
    <property type="project" value="TreeGrafter"/>
</dbReference>
<feature type="compositionally biased region" description="Polar residues" evidence="3">
    <location>
        <begin position="123"/>
        <end position="139"/>
    </location>
</feature>
<dbReference type="GO" id="GO:0051028">
    <property type="term" value="P:mRNA transport"/>
    <property type="evidence" value="ECO:0007669"/>
    <property type="project" value="TreeGrafter"/>
</dbReference>
<dbReference type="PANTHER" id="PTHR17408:SF12">
    <property type="entry name" value="HISTONE RNA HAIRPIN-BINDING PROTEIN RNA-BINDING DOMAIN-CONTAINING PROTEIN"/>
    <property type="match status" value="1"/>
</dbReference>
<keyword evidence="6" id="KW-1185">Reference proteome</keyword>
<comment type="similarity">
    <text evidence="1">Belongs to the SLBP family.</text>
</comment>
<evidence type="ECO:0000259" key="4">
    <source>
        <dbReference type="Pfam" id="PF15247"/>
    </source>
</evidence>
<dbReference type="VEuPathDB" id="TriTrypDB:Lsey_0054_0080"/>
<feature type="compositionally biased region" description="Basic and acidic residues" evidence="3">
    <location>
        <begin position="765"/>
        <end position="790"/>
    </location>
</feature>
<dbReference type="OMA" id="KQIQFGY"/>
<dbReference type="GO" id="GO:0071204">
    <property type="term" value="C:histone pre-mRNA 3'end processing complex"/>
    <property type="evidence" value="ECO:0007669"/>
    <property type="project" value="TreeGrafter"/>
</dbReference>
<feature type="compositionally biased region" description="Polar residues" evidence="3">
    <location>
        <begin position="666"/>
        <end position="675"/>
    </location>
</feature>
<feature type="compositionally biased region" description="Low complexity" evidence="3">
    <location>
        <begin position="75"/>
        <end position="84"/>
    </location>
</feature>
<protein>
    <recommendedName>
        <fullName evidence="4">Histone RNA hairpin-binding protein RNA-binding domain-containing protein</fullName>
    </recommendedName>
</protein>
<organism evidence="5 6">
    <name type="scientific">Leptomonas seymouri</name>
    <dbReference type="NCBI Taxonomy" id="5684"/>
    <lineage>
        <taxon>Eukaryota</taxon>
        <taxon>Discoba</taxon>
        <taxon>Euglenozoa</taxon>
        <taxon>Kinetoplastea</taxon>
        <taxon>Metakinetoplastina</taxon>
        <taxon>Trypanosomatida</taxon>
        <taxon>Trypanosomatidae</taxon>
        <taxon>Leishmaniinae</taxon>
        <taxon>Leptomonas</taxon>
    </lineage>
</organism>
<sequence length="859" mass="90843">MERDFQTPLRAPRSTAAPSASGAAQTPDQLGLLREGSQTRSPAPRFPTLPSPSAAHRSSNACRATPSSSQACHVQQSPQQQQQQGSCRNRSRHSHCEASDAFNVRSSRNSGGAAVQKSCEPSWRQQSALASGTSPSQGSRARKASPSGNSPDEDRRRSQRDKQIHFGYATDGYVNMERLIRHDPLLRSGGLLPLSPPTVSKGSKRIWDIQLRKWRRALHMFDYVFIDGEDDPATRAGVLEEQRQQWVSEAFQGAPRDMRKRLSLDALRSVQRDPAVPTKIPVEDDLRCILRSEDCYESVRSVVPQSASSLTKGTDISPLEAGIKIHIAPSSAVLQRQQAQQELQQRLTALQQQQQQSPSQPQPQSELPFDAVLNKTPQRHTSPPPTVAAHRSEPSPSCRTEAPSPSPRRPLLSLEASPPVVSAAASEKQPQQVRQFPPPQQQHPSASHRVSISPCPTVVLPTEAAAVVAPQHGSCGTAVLLSPSPASAATAMMSDTASLSTSQPVPFSSSTSSPGRLLGQRGSSAGEVQMSPSPPMAPVLLPPPPFPGATPQPNAFASSSAGMMGTFASSHFVGPAGFTSMYASMPWCEAPGTSAVRLNGVVYGLPHNASAVGGAGVMQPCVAPGAPWVPQHIFADPSAIRMPVLMASAMPIMPSSAGPISAATITSHVESSSSGRPPGPLQSPSTHSQQSTNRSPQHTVYASSLERATEPHTPSAALAHGGPRRSGGGGGCHSVGAATPKTIPRFVARLSTSPSEQRLGTQPQHRGDRGKRTPSIHKPESLHTAAKEPKSQSLSHLTPERSLFGAATATADANTEARPVQLRGESVEGDDGVTAGKRPAEGDSEGRAVAPLNFHTDAA</sequence>
<feature type="region of interest" description="Disordered" evidence="3">
    <location>
        <begin position="495"/>
        <end position="554"/>
    </location>
</feature>
<dbReference type="InterPro" id="IPR029344">
    <property type="entry name" value="SLBP_RNA_bind"/>
</dbReference>
<evidence type="ECO:0000256" key="2">
    <source>
        <dbReference type="ARBA" id="ARBA00022884"/>
    </source>
</evidence>
<dbReference type="Gene3D" id="1.10.8.1120">
    <property type="entry name" value="Histone RNA hairpin-binding protein RNA-binding domain"/>
    <property type="match status" value="1"/>
</dbReference>
<comment type="caution">
    <text evidence="5">The sequence shown here is derived from an EMBL/GenBank/DDBJ whole genome shotgun (WGS) entry which is preliminary data.</text>
</comment>
<feature type="compositionally biased region" description="Low complexity" evidence="3">
    <location>
        <begin position="409"/>
        <end position="435"/>
    </location>
</feature>